<dbReference type="Pfam" id="PF00612">
    <property type="entry name" value="IQ"/>
    <property type="match status" value="1"/>
</dbReference>
<name>A0A673D017_9TELE</name>
<evidence type="ECO:0000313" key="14">
    <source>
        <dbReference type="Proteomes" id="UP000472271"/>
    </source>
</evidence>
<keyword evidence="5" id="KW-0963">Cytoplasm</keyword>
<dbReference type="InParanoid" id="A0A673D017"/>
<keyword evidence="8" id="KW-0206">Cytoskeleton</keyword>
<dbReference type="Proteomes" id="UP000472271">
    <property type="component" value="Chromosome 9"/>
</dbReference>
<gene>
    <name evidence="13" type="primary">iqcd</name>
</gene>
<evidence type="ECO:0000256" key="2">
    <source>
        <dbReference type="ARBA" id="ARBA00004611"/>
    </source>
</evidence>
<evidence type="ECO:0000256" key="4">
    <source>
        <dbReference type="ARBA" id="ARBA00021752"/>
    </source>
</evidence>
<dbReference type="PANTHER" id="PTHR31598">
    <property type="entry name" value="IQ DOMAIN-CONTAINING PROTEIN D"/>
    <property type="match status" value="1"/>
</dbReference>
<comment type="subunit">
    <text evidence="11">Component of the nexin-dynein regulatory complex (N-DRC). Interacts with CFAP52.</text>
</comment>
<keyword evidence="7" id="KW-0969">Cilium</keyword>
<proteinExistence type="inferred from homology"/>
<dbReference type="Ensembl" id="ENSSORT00005059254.1">
    <property type="protein sequence ID" value="ENSSORP00005057933.1"/>
    <property type="gene ID" value="ENSSORG00005025621.1"/>
</dbReference>
<evidence type="ECO:0000256" key="1">
    <source>
        <dbReference type="ARBA" id="ARBA00003029"/>
    </source>
</evidence>
<dbReference type="PROSITE" id="PS50096">
    <property type="entry name" value="IQ"/>
    <property type="match status" value="1"/>
</dbReference>
<evidence type="ECO:0000256" key="11">
    <source>
        <dbReference type="ARBA" id="ARBA00046836"/>
    </source>
</evidence>
<protein>
    <recommendedName>
        <fullName evidence="4">Dynein regulatory complex protein 10</fullName>
    </recommendedName>
    <alternativeName>
        <fullName evidence="10">IQ domain-containing protein D</fullName>
    </alternativeName>
</protein>
<comment type="subcellular location">
    <subcellularLocation>
        <location evidence="2">Cytoplasm</location>
        <location evidence="2">Cytoskeleton</location>
        <location evidence="2">Flagellum axoneme</location>
    </subcellularLocation>
</comment>
<evidence type="ECO:0000256" key="7">
    <source>
        <dbReference type="ARBA" id="ARBA00023069"/>
    </source>
</evidence>
<evidence type="ECO:0000256" key="12">
    <source>
        <dbReference type="SAM" id="Coils"/>
    </source>
</evidence>
<evidence type="ECO:0000256" key="10">
    <source>
        <dbReference type="ARBA" id="ARBA00032180"/>
    </source>
</evidence>
<accession>A0A673D017</accession>
<feature type="coiled-coil region" evidence="12">
    <location>
        <begin position="212"/>
        <end position="374"/>
    </location>
</feature>
<dbReference type="PANTHER" id="PTHR31598:SF1">
    <property type="entry name" value="DYNEIN REGULATORY COMPLEX PROTEIN 10"/>
    <property type="match status" value="1"/>
</dbReference>
<evidence type="ECO:0000313" key="13">
    <source>
        <dbReference type="Ensembl" id="ENSSORP00005057933.1"/>
    </source>
</evidence>
<dbReference type="OrthoDB" id="536093at2759"/>
<comment type="function">
    <text evidence="1">Component of the nexin-dynein regulatory complex (N-DRC), a key regulator of ciliary/flagellar motility which maintains the alignment and integrity of the distal axoneme and regulates microtubule sliding in motile axonemes.</text>
</comment>
<dbReference type="AlphaFoldDB" id="A0A673D017"/>
<evidence type="ECO:0000256" key="6">
    <source>
        <dbReference type="ARBA" id="ARBA00022846"/>
    </source>
</evidence>
<keyword evidence="9" id="KW-0966">Cell projection</keyword>
<reference evidence="13" key="3">
    <citation type="submission" date="2025-09" db="UniProtKB">
        <authorList>
            <consortium name="Ensembl"/>
        </authorList>
    </citation>
    <scope>IDENTIFICATION</scope>
</reference>
<organism evidence="13 14">
    <name type="scientific">Sphaeramia orbicularis</name>
    <name type="common">orbiculate cardinalfish</name>
    <dbReference type="NCBI Taxonomy" id="375764"/>
    <lineage>
        <taxon>Eukaryota</taxon>
        <taxon>Metazoa</taxon>
        <taxon>Chordata</taxon>
        <taxon>Craniata</taxon>
        <taxon>Vertebrata</taxon>
        <taxon>Euteleostomi</taxon>
        <taxon>Actinopterygii</taxon>
        <taxon>Neopterygii</taxon>
        <taxon>Teleostei</taxon>
        <taxon>Neoteleostei</taxon>
        <taxon>Acanthomorphata</taxon>
        <taxon>Gobiaria</taxon>
        <taxon>Kurtiformes</taxon>
        <taxon>Apogonoidei</taxon>
        <taxon>Apogonidae</taxon>
        <taxon>Apogoninae</taxon>
        <taxon>Sphaeramia</taxon>
    </lineage>
</organism>
<keyword evidence="6" id="KW-0282">Flagellum</keyword>
<dbReference type="InterPro" id="IPR000048">
    <property type="entry name" value="IQ_motif_EF-hand-BS"/>
</dbReference>
<evidence type="ECO:0000256" key="3">
    <source>
        <dbReference type="ARBA" id="ARBA00009071"/>
    </source>
</evidence>
<dbReference type="InterPro" id="IPR042815">
    <property type="entry name" value="DRC10"/>
</dbReference>
<evidence type="ECO:0000256" key="8">
    <source>
        <dbReference type="ARBA" id="ARBA00023212"/>
    </source>
</evidence>
<comment type="similarity">
    <text evidence="3">Belongs to the DRC10 family.</text>
</comment>
<evidence type="ECO:0000256" key="5">
    <source>
        <dbReference type="ARBA" id="ARBA00022490"/>
    </source>
</evidence>
<keyword evidence="12" id="KW-0175">Coiled coil</keyword>
<sequence>MCAEVTREPTEDNNLLYISPQQKAKKRLKDAHVLSRQKQLSVEAERISNILENCISHIEIAVTLEALLEKDNMPVFMDKEMSRTLQEHQVVCERLKTLDSVKLTSHGEQDGEGGEVGERKMAQLERAVKNSFRNLLRFVRGKPEAISSLKAELGMGARESENSLIGGLKKFHKKNMKKLLTTPEKEQQTLYSQPTSSYVLEKVEIESVEEAITEIATAIKETDAQISELENEIQTLERSLNDKYFPEVDVALLADKQCKPYIKTAKKKQDSKQQEINQFNIQLNNLFLKNRKTERVNQEKTEMVKMEIEDFLRKFDEEIEEIQGNLERSQIELEGDQEELRNLEKFYNVLELEYSQVQERRQLAEEKRREEMIELDLKTKAAILAQSWWRGYSVRKAMKNKGKNKKAKKGKGKRTKY</sequence>
<dbReference type="SMART" id="SM00015">
    <property type="entry name" value="IQ"/>
    <property type="match status" value="1"/>
</dbReference>
<reference evidence="13" key="2">
    <citation type="submission" date="2025-08" db="UniProtKB">
        <authorList>
            <consortium name="Ensembl"/>
        </authorList>
    </citation>
    <scope>IDENTIFICATION</scope>
</reference>
<evidence type="ECO:0000256" key="9">
    <source>
        <dbReference type="ARBA" id="ARBA00023273"/>
    </source>
</evidence>
<reference evidence="13" key="1">
    <citation type="submission" date="2019-06" db="EMBL/GenBank/DDBJ databases">
        <authorList>
            <consortium name="Wellcome Sanger Institute Data Sharing"/>
        </authorList>
    </citation>
    <scope>NUCLEOTIDE SEQUENCE [LARGE SCALE GENOMIC DNA]</scope>
</reference>
<keyword evidence="14" id="KW-1185">Reference proteome</keyword>